<dbReference type="InterPro" id="IPR050194">
    <property type="entry name" value="Glycosyltransferase_grp1"/>
</dbReference>
<evidence type="ECO:0000313" key="3">
    <source>
        <dbReference type="EMBL" id="MBD6617283.1"/>
    </source>
</evidence>
<keyword evidence="4" id="KW-1185">Reference proteome</keyword>
<dbReference type="AlphaFoldDB" id="A0AA40SXS4"/>
<evidence type="ECO:0000313" key="4">
    <source>
        <dbReference type="Proteomes" id="UP001165986"/>
    </source>
</evidence>
<evidence type="ECO:0000259" key="1">
    <source>
        <dbReference type="Pfam" id="PF00534"/>
    </source>
</evidence>
<dbReference type="InterPro" id="IPR028098">
    <property type="entry name" value="Glyco_trans_4-like_N"/>
</dbReference>
<dbReference type="InterPro" id="IPR001296">
    <property type="entry name" value="Glyco_trans_1"/>
</dbReference>
<dbReference type="Pfam" id="PF13579">
    <property type="entry name" value="Glyco_trans_4_4"/>
    <property type="match status" value="1"/>
</dbReference>
<dbReference type="SUPFAM" id="SSF53756">
    <property type="entry name" value="UDP-Glycosyltransferase/glycogen phosphorylase"/>
    <property type="match status" value="1"/>
</dbReference>
<dbReference type="PANTHER" id="PTHR45947:SF3">
    <property type="entry name" value="SULFOQUINOVOSYL TRANSFERASE SQD2"/>
    <property type="match status" value="1"/>
</dbReference>
<dbReference type="Gene3D" id="3.40.50.2000">
    <property type="entry name" value="Glycogen Phosphorylase B"/>
    <property type="match status" value="2"/>
</dbReference>
<sequence>MRILIYSYNYYPEPIGIAPLMTELAEGLVRRGHHVRVVTAMPNYPERQIYQGYRGKWYLTEYKNGVQIQRSYVWIRPQPNLLDRVLLDASFVVSSFVPALIGWRPDVILSTSPSLPVCVPAALLGLLRACPVILNLQDILPEAAVHVGLLKNKFLIKLFTVLEKFAYHTASKISVIADGFVDNLQSKGVEANKIVQIPNWVDVNFIRPLPKEDNPFRAAHNLNGKFVVLYSGNIALTQGLESVIKAASLLRHIPDIAFVIVGEAKGLQRLQQECLDCGADNVLLLPFQPRKYLPQMLAAADVGLVVQKKNVVSFNMPSKIQVLLASGRALVASVPDNGTAARAIRQSGGGVIVPPEDPQTLAMAVLDLYQNPEKVKTLGYKSRQYAVEHYAFEQALNQYETLCYSLIADSRVIKSTTVTKQEV</sequence>
<dbReference type="NCBIfam" id="NF007640">
    <property type="entry name" value="PRK10307.1"/>
    <property type="match status" value="1"/>
</dbReference>
<dbReference type="CDD" id="cd03794">
    <property type="entry name" value="GT4_WbuB-like"/>
    <property type="match status" value="1"/>
</dbReference>
<name>A0AA40SXS4_9NOST</name>
<evidence type="ECO:0000259" key="2">
    <source>
        <dbReference type="Pfam" id="PF13579"/>
    </source>
</evidence>
<dbReference type="GO" id="GO:0016758">
    <property type="term" value="F:hexosyltransferase activity"/>
    <property type="evidence" value="ECO:0007669"/>
    <property type="project" value="TreeGrafter"/>
</dbReference>
<accession>A0AA40SXS4</accession>
<dbReference type="RefSeq" id="WP_191758505.1">
    <property type="nucleotide sequence ID" value="NZ_VJXY01000016.1"/>
</dbReference>
<feature type="domain" description="Glycosyl transferase family 1" evidence="1">
    <location>
        <begin position="217"/>
        <end position="384"/>
    </location>
</feature>
<protein>
    <submittedName>
        <fullName evidence="3">Colanic acid biosynthesis glycosyltransferase WcaI</fullName>
    </submittedName>
</protein>
<dbReference type="PANTHER" id="PTHR45947">
    <property type="entry name" value="SULFOQUINOVOSYL TRANSFERASE SQD2"/>
    <property type="match status" value="1"/>
</dbReference>
<feature type="domain" description="Glycosyltransferase subfamily 4-like N-terminal" evidence="2">
    <location>
        <begin position="16"/>
        <end position="200"/>
    </location>
</feature>
<dbReference type="Proteomes" id="UP001165986">
    <property type="component" value="Unassembled WGS sequence"/>
</dbReference>
<organism evidence="3 4">
    <name type="scientific">Komarekiella delphini-convector SJRDD-AB1</name>
    <dbReference type="NCBI Taxonomy" id="2593771"/>
    <lineage>
        <taxon>Bacteria</taxon>
        <taxon>Bacillati</taxon>
        <taxon>Cyanobacteriota</taxon>
        <taxon>Cyanophyceae</taxon>
        <taxon>Nostocales</taxon>
        <taxon>Nostocaceae</taxon>
        <taxon>Komarekiella</taxon>
        <taxon>Komarekiella delphini-convector</taxon>
    </lineage>
</organism>
<proteinExistence type="predicted"/>
<dbReference type="EMBL" id="VJXY01000016">
    <property type="protein sequence ID" value="MBD6617283.1"/>
    <property type="molecule type" value="Genomic_DNA"/>
</dbReference>
<comment type="caution">
    <text evidence="3">The sequence shown here is derived from an EMBL/GenBank/DDBJ whole genome shotgun (WGS) entry which is preliminary data.</text>
</comment>
<dbReference type="Pfam" id="PF00534">
    <property type="entry name" value="Glycos_transf_1"/>
    <property type="match status" value="1"/>
</dbReference>
<reference evidence="3" key="1">
    <citation type="submission" date="2019-07" db="EMBL/GenBank/DDBJ databases">
        <title>Toxilogical consequences of a new and cryptic species of cyanobacteria (Komarekiella delphini-convector) recovered from the epidermis of a bottlenose dolphin and 1500 ft. in the air.</title>
        <authorList>
            <person name="Brown A.O."/>
            <person name="Dvorak P."/>
            <person name="Villanueva C.D."/>
            <person name="Foss A.J."/>
            <person name="Garvey A.D."/>
            <person name="Gibson Q.A."/>
            <person name="Johansen J.R."/>
            <person name="Casamatta D.A."/>
        </authorList>
    </citation>
    <scope>NUCLEOTIDE SEQUENCE</scope>
    <source>
        <strain evidence="3">SJRDD-AB1</strain>
    </source>
</reference>
<gene>
    <name evidence="3" type="primary">wcaI</name>
    <name evidence="3" type="ORF">FNW02_15975</name>
</gene>